<dbReference type="EMBL" id="JACHML010000001">
    <property type="protein sequence ID" value="MBB6390960.1"/>
    <property type="molecule type" value="Genomic_DNA"/>
</dbReference>
<dbReference type="Pfam" id="PF02371">
    <property type="entry name" value="Transposase_20"/>
    <property type="match status" value="1"/>
</dbReference>
<dbReference type="NCBIfam" id="NF033542">
    <property type="entry name" value="transpos_IS110"/>
    <property type="match status" value="1"/>
</dbReference>
<dbReference type="PANTHER" id="PTHR33055">
    <property type="entry name" value="TRANSPOSASE FOR INSERTION SEQUENCE ELEMENT IS1111A"/>
    <property type="match status" value="1"/>
</dbReference>
<dbReference type="GO" id="GO:0004803">
    <property type="term" value="F:transposase activity"/>
    <property type="evidence" value="ECO:0007669"/>
    <property type="project" value="InterPro"/>
</dbReference>
<name>A0A7X0KUA1_9MICO</name>
<evidence type="ECO:0000313" key="5">
    <source>
        <dbReference type="Proteomes" id="UP000537775"/>
    </source>
</evidence>
<organism evidence="4 5">
    <name type="scientific">Microbacterium thalassium</name>
    <dbReference type="NCBI Taxonomy" id="362649"/>
    <lineage>
        <taxon>Bacteria</taxon>
        <taxon>Bacillati</taxon>
        <taxon>Actinomycetota</taxon>
        <taxon>Actinomycetes</taxon>
        <taxon>Micrococcales</taxon>
        <taxon>Microbacteriaceae</taxon>
        <taxon>Microbacterium</taxon>
    </lineage>
</organism>
<gene>
    <name evidence="4" type="ORF">HD594_001273</name>
</gene>
<protein>
    <submittedName>
        <fullName evidence="4">Transposase</fullName>
    </submittedName>
</protein>
<evidence type="ECO:0000313" key="4">
    <source>
        <dbReference type="EMBL" id="MBB6390960.1"/>
    </source>
</evidence>
<feature type="domain" description="Transposase IS116/IS110/IS902 C-terminal" evidence="3">
    <location>
        <begin position="263"/>
        <end position="343"/>
    </location>
</feature>
<dbReference type="Proteomes" id="UP000537775">
    <property type="component" value="Unassembled WGS sequence"/>
</dbReference>
<dbReference type="GO" id="GO:0003677">
    <property type="term" value="F:DNA binding"/>
    <property type="evidence" value="ECO:0007669"/>
    <property type="project" value="InterPro"/>
</dbReference>
<sequence>MARSSCPVTVLPILQPGPGSTSRPGNGEERMNSLTDLLDVVIGVDTHVLTHTAAIVDAGTGGVIAQLTVDATATGYAELVDFADEHSTLRAWAIEGTGGHGAGLARHLERSSEVVVELDRPERAQRRHGAKSDPLDAIRAAREALSRPRLGTPRSPGDRQALSVLLAARRSAVASSTDAQRQVFSLVIAAPEPIRVKFRGMKLPAMLRTAAKLRLSPSWDLETRTTVTVLRSLARRALELTAEAAAHEKEILRIVRTMRPDLLDQPGIGPIVAATVLCAWSHPGRIHSEAAFAMLGGVAPIPATSGQVTHRHRLNRHGDRQLNRALHVIALSRLRYDERTRAYADRRTSQGRSRREIIRCLKRYIARDLYRLLEHPA</sequence>
<proteinExistence type="predicted"/>
<keyword evidence="5" id="KW-1185">Reference proteome</keyword>
<accession>A0A7X0KUA1</accession>
<dbReference type="InterPro" id="IPR047650">
    <property type="entry name" value="Transpos_IS110"/>
</dbReference>
<dbReference type="InterPro" id="IPR003346">
    <property type="entry name" value="Transposase_20"/>
</dbReference>
<evidence type="ECO:0000259" key="3">
    <source>
        <dbReference type="Pfam" id="PF02371"/>
    </source>
</evidence>
<dbReference type="AlphaFoldDB" id="A0A7X0KUA1"/>
<dbReference type="Pfam" id="PF01548">
    <property type="entry name" value="DEDD_Tnp_IS110"/>
    <property type="match status" value="1"/>
</dbReference>
<dbReference type="GO" id="GO:0006313">
    <property type="term" value="P:DNA transposition"/>
    <property type="evidence" value="ECO:0007669"/>
    <property type="project" value="InterPro"/>
</dbReference>
<evidence type="ECO:0000259" key="2">
    <source>
        <dbReference type="Pfam" id="PF01548"/>
    </source>
</evidence>
<comment type="caution">
    <text evidence="4">The sequence shown here is derived from an EMBL/GenBank/DDBJ whole genome shotgun (WGS) entry which is preliminary data.</text>
</comment>
<reference evidence="4 5" key="1">
    <citation type="submission" date="2020-08" db="EMBL/GenBank/DDBJ databases">
        <title>Sequencing the genomes of 1000 actinobacteria strains.</title>
        <authorList>
            <person name="Klenk H.-P."/>
        </authorList>
    </citation>
    <scope>NUCLEOTIDE SEQUENCE [LARGE SCALE GENOMIC DNA]</scope>
    <source>
        <strain evidence="4 5">DSM 12511</strain>
    </source>
</reference>
<dbReference type="PANTHER" id="PTHR33055:SF16">
    <property type="entry name" value="TRANSPOSASE FOR INSERTION SEQUENCE ELEMENT IS1547"/>
    <property type="match status" value="1"/>
</dbReference>
<feature type="domain" description="Transposase IS110-like N-terminal" evidence="2">
    <location>
        <begin position="42"/>
        <end position="184"/>
    </location>
</feature>
<dbReference type="InterPro" id="IPR002525">
    <property type="entry name" value="Transp_IS110-like_N"/>
</dbReference>
<evidence type="ECO:0000256" key="1">
    <source>
        <dbReference type="SAM" id="MobiDB-lite"/>
    </source>
</evidence>
<feature type="region of interest" description="Disordered" evidence="1">
    <location>
        <begin position="1"/>
        <end position="30"/>
    </location>
</feature>